<dbReference type="EMBL" id="KZ305026">
    <property type="protein sequence ID" value="PIA53928.1"/>
    <property type="molecule type" value="Genomic_DNA"/>
</dbReference>
<keyword evidence="7" id="KW-1185">Reference proteome</keyword>
<feature type="region of interest" description="Disordered" evidence="4">
    <location>
        <begin position="1"/>
        <end position="35"/>
    </location>
</feature>
<organism evidence="6 7">
    <name type="scientific">Aquilegia coerulea</name>
    <name type="common">Rocky mountain columbine</name>
    <dbReference type="NCBI Taxonomy" id="218851"/>
    <lineage>
        <taxon>Eukaryota</taxon>
        <taxon>Viridiplantae</taxon>
        <taxon>Streptophyta</taxon>
        <taxon>Embryophyta</taxon>
        <taxon>Tracheophyta</taxon>
        <taxon>Spermatophyta</taxon>
        <taxon>Magnoliopsida</taxon>
        <taxon>Ranunculales</taxon>
        <taxon>Ranunculaceae</taxon>
        <taxon>Thalictroideae</taxon>
        <taxon>Aquilegia</taxon>
    </lineage>
</organism>
<proteinExistence type="predicted"/>
<keyword evidence="2" id="KW-0238">DNA-binding</keyword>
<dbReference type="Pfam" id="PF00538">
    <property type="entry name" value="Linker_histone"/>
    <property type="match status" value="1"/>
</dbReference>
<sequence>MATTEEPIPAIEQIETDPTPTEPVVKKPEEKPEEKPVKMINDTIVSLKERTGSSQYAISKFIDDKHKFNLPPNFKKLLLFQIKKLVAAGKLVKVKGSFKVAVKSKTVVKPKTVAKPKIIKWFHAG</sequence>
<dbReference type="AlphaFoldDB" id="A0A2G5EDU3"/>
<dbReference type="InterPro" id="IPR036390">
    <property type="entry name" value="WH_DNA-bd_sf"/>
</dbReference>
<dbReference type="InterPro" id="IPR005818">
    <property type="entry name" value="Histone_H1/H5_H15"/>
</dbReference>
<evidence type="ECO:0000256" key="2">
    <source>
        <dbReference type="ARBA" id="ARBA00023125"/>
    </source>
</evidence>
<dbReference type="GO" id="GO:0031492">
    <property type="term" value="F:nucleosomal DNA binding"/>
    <property type="evidence" value="ECO:0007669"/>
    <property type="project" value="TreeGrafter"/>
</dbReference>
<gene>
    <name evidence="6" type="ORF">AQUCO_00900475v1</name>
</gene>
<dbReference type="InParanoid" id="A0A2G5EDU3"/>
<dbReference type="PANTHER" id="PTHR11467">
    <property type="entry name" value="HISTONE H1"/>
    <property type="match status" value="1"/>
</dbReference>
<dbReference type="GO" id="GO:0030261">
    <property type="term" value="P:chromosome condensation"/>
    <property type="evidence" value="ECO:0007669"/>
    <property type="project" value="TreeGrafter"/>
</dbReference>
<feature type="compositionally biased region" description="Basic and acidic residues" evidence="4">
    <location>
        <begin position="24"/>
        <end position="35"/>
    </location>
</feature>
<evidence type="ECO:0000313" key="6">
    <source>
        <dbReference type="EMBL" id="PIA53928.1"/>
    </source>
</evidence>
<dbReference type="PROSITE" id="PS51504">
    <property type="entry name" value="H15"/>
    <property type="match status" value="1"/>
</dbReference>
<comment type="subcellular location">
    <subcellularLocation>
        <location evidence="1">Nucleus</location>
    </subcellularLocation>
</comment>
<evidence type="ECO:0000313" key="7">
    <source>
        <dbReference type="Proteomes" id="UP000230069"/>
    </source>
</evidence>
<dbReference type="OrthoDB" id="1110759at2759"/>
<keyword evidence="3" id="KW-0539">Nucleus</keyword>
<dbReference type="CDD" id="cd00073">
    <property type="entry name" value="H15"/>
    <property type="match status" value="1"/>
</dbReference>
<dbReference type="InterPro" id="IPR036388">
    <property type="entry name" value="WH-like_DNA-bd_sf"/>
</dbReference>
<dbReference type="GO" id="GO:0003690">
    <property type="term" value="F:double-stranded DNA binding"/>
    <property type="evidence" value="ECO:0007669"/>
    <property type="project" value="TreeGrafter"/>
</dbReference>
<protein>
    <recommendedName>
        <fullName evidence="5">H15 domain-containing protein</fullName>
    </recommendedName>
</protein>
<dbReference type="Proteomes" id="UP000230069">
    <property type="component" value="Unassembled WGS sequence"/>
</dbReference>
<dbReference type="GO" id="GO:0006334">
    <property type="term" value="P:nucleosome assembly"/>
    <property type="evidence" value="ECO:0007669"/>
    <property type="project" value="InterPro"/>
</dbReference>
<evidence type="ECO:0000256" key="3">
    <source>
        <dbReference type="ARBA" id="ARBA00023242"/>
    </source>
</evidence>
<evidence type="ECO:0000259" key="5">
    <source>
        <dbReference type="PROSITE" id="PS51504"/>
    </source>
</evidence>
<dbReference type="SUPFAM" id="SSF46785">
    <property type="entry name" value="Winged helix' DNA-binding domain"/>
    <property type="match status" value="1"/>
</dbReference>
<dbReference type="Gene3D" id="1.10.10.10">
    <property type="entry name" value="Winged helix-like DNA-binding domain superfamily/Winged helix DNA-binding domain"/>
    <property type="match status" value="1"/>
</dbReference>
<feature type="domain" description="H15" evidence="5">
    <location>
        <begin position="30"/>
        <end position="102"/>
    </location>
</feature>
<dbReference type="SMART" id="SM00526">
    <property type="entry name" value="H15"/>
    <property type="match status" value="1"/>
</dbReference>
<dbReference type="PANTHER" id="PTHR11467:SF168">
    <property type="entry name" value="HISTONE H1.1"/>
    <property type="match status" value="1"/>
</dbReference>
<reference evidence="6 7" key="1">
    <citation type="submission" date="2017-09" db="EMBL/GenBank/DDBJ databases">
        <title>WGS assembly of Aquilegia coerulea Goldsmith.</title>
        <authorList>
            <person name="Hodges S."/>
            <person name="Kramer E."/>
            <person name="Nordborg M."/>
            <person name="Tomkins J."/>
            <person name="Borevitz J."/>
            <person name="Derieg N."/>
            <person name="Yan J."/>
            <person name="Mihaltcheva S."/>
            <person name="Hayes R.D."/>
            <person name="Rokhsar D."/>
        </authorList>
    </citation>
    <scope>NUCLEOTIDE SEQUENCE [LARGE SCALE GENOMIC DNA]</scope>
    <source>
        <strain evidence="7">cv. Goldsmith</strain>
    </source>
</reference>
<dbReference type="GO" id="GO:0000786">
    <property type="term" value="C:nucleosome"/>
    <property type="evidence" value="ECO:0007669"/>
    <property type="project" value="InterPro"/>
</dbReference>
<dbReference type="GO" id="GO:0045910">
    <property type="term" value="P:negative regulation of DNA recombination"/>
    <property type="evidence" value="ECO:0007669"/>
    <property type="project" value="TreeGrafter"/>
</dbReference>
<name>A0A2G5EDU3_AQUCA</name>
<accession>A0A2G5EDU3</accession>
<evidence type="ECO:0000256" key="1">
    <source>
        <dbReference type="ARBA" id="ARBA00004123"/>
    </source>
</evidence>
<evidence type="ECO:0000256" key="4">
    <source>
        <dbReference type="SAM" id="MobiDB-lite"/>
    </source>
</evidence>
<dbReference type="STRING" id="218851.A0A2G5EDU3"/>
<dbReference type="GO" id="GO:0005634">
    <property type="term" value="C:nucleus"/>
    <property type="evidence" value="ECO:0007669"/>
    <property type="project" value="UniProtKB-SubCell"/>
</dbReference>